<accession>A0A0L0FQF1</accession>
<keyword evidence="2" id="KW-1185">Reference proteome</keyword>
<protein>
    <submittedName>
        <fullName evidence="1">Uncharacterized protein</fullName>
    </submittedName>
</protein>
<evidence type="ECO:0000313" key="2">
    <source>
        <dbReference type="Proteomes" id="UP000054560"/>
    </source>
</evidence>
<organism evidence="1 2">
    <name type="scientific">Sphaeroforma arctica JP610</name>
    <dbReference type="NCBI Taxonomy" id="667725"/>
    <lineage>
        <taxon>Eukaryota</taxon>
        <taxon>Ichthyosporea</taxon>
        <taxon>Ichthyophonida</taxon>
        <taxon>Sphaeroforma</taxon>
    </lineage>
</organism>
<dbReference type="GeneID" id="25909154"/>
<dbReference type="AlphaFoldDB" id="A0A0L0FQF1"/>
<reference evidence="1 2" key="1">
    <citation type="submission" date="2011-02" db="EMBL/GenBank/DDBJ databases">
        <title>The Genome Sequence of Sphaeroforma arctica JP610.</title>
        <authorList>
            <consortium name="The Broad Institute Genome Sequencing Platform"/>
            <person name="Russ C."/>
            <person name="Cuomo C."/>
            <person name="Young S.K."/>
            <person name="Zeng Q."/>
            <person name="Gargeya S."/>
            <person name="Alvarado L."/>
            <person name="Berlin A."/>
            <person name="Chapman S.B."/>
            <person name="Chen Z."/>
            <person name="Freedman E."/>
            <person name="Gellesch M."/>
            <person name="Goldberg J."/>
            <person name="Griggs A."/>
            <person name="Gujja S."/>
            <person name="Heilman E."/>
            <person name="Heiman D."/>
            <person name="Howarth C."/>
            <person name="Mehta T."/>
            <person name="Neiman D."/>
            <person name="Pearson M."/>
            <person name="Roberts A."/>
            <person name="Saif S."/>
            <person name="Shea T."/>
            <person name="Shenoy N."/>
            <person name="Sisk P."/>
            <person name="Stolte C."/>
            <person name="Sykes S."/>
            <person name="White J."/>
            <person name="Yandava C."/>
            <person name="Burger G."/>
            <person name="Gray M.W."/>
            <person name="Holland P.W.H."/>
            <person name="King N."/>
            <person name="Lang F.B.F."/>
            <person name="Roger A.J."/>
            <person name="Ruiz-Trillo I."/>
            <person name="Haas B."/>
            <person name="Nusbaum C."/>
            <person name="Birren B."/>
        </authorList>
    </citation>
    <scope>NUCLEOTIDE SEQUENCE [LARGE SCALE GENOMIC DNA]</scope>
    <source>
        <strain evidence="1 2">JP610</strain>
    </source>
</reference>
<evidence type="ECO:0000313" key="1">
    <source>
        <dbReference type="EMBL" id="KNC78929.1"/>
    </source>
</evidence>
<dbReference type="Proteomes" id="UP000054560">
    <property type="component" value="Unassembled WGS sequence"/>
</dbReference>
<gene>
    <name evidence="1" type="ORF">SARC_08650</name>
</gene>
<proteinExistence type="predicted"/>
<dbReference type="EMBL" id="KQ242394">
    <property type="protein sequence ID" value="KNC78929.1"/>
    <property type="molecule type" value="Genomic_DNA"/>
</dbReference>
<sequence length="62" mass="7247">MTDTDVKLRVRDQVVCVSRQCIVESPWRLSLMFDVPWEKMSGHYYVNADPESFRKVVSLLEG</sequence>
<name>A0A0L0FQF1_9EUKA</name>
<dbReference type="RefSeq" id="XP_014152831.1">
    <property type="nucleotide sequence ID" value="XM_014297356.1"/>
</dbReference>